<dbReference type="Gene3D" id="3.60.20.10">
    <property type="entry name" value="Glutamine Phosphoribosylpyrophosphate, subunit 1, domain 1"/>
    <property type="match status" value="1"/>
</dbReference>
<name>A0A381WC36_9ZZZZ</name>
<sequence>MCRLLWVRSEHPFQITSHLDRFAVLSQSSTEYQGHGWGCAWLEDGRW</sequence>
<proteinExistence type="predicted"/>
<accession>A0A381WC36</accession>
<evidence type="ECO:0000313" key="1">
    <source>
        <dbReference type="EMBL" id="SVA50032.1"/>
    </source>
</evidence>
<organism evidence="1">
    <name type="scientific">marine metagenome</name>
    <dbReference type="NCBI Taxonomy" id="408172"/>
    <lineage>
        <taxon>unclassified sequences</taxon>
        <taxon>metagenomes</taxon>
        <taxon>ecological metagenomes</taxon>
    </lineage>
</organism>
<protein>
    <submittedName>
        <fullName evidence="1">Uncharacterized protein</fullName>
    </submittedName>
</protein>
<feature type="non-terminal residue" evidence="1">
    <location>
        <position position="47"/>
    </location>
</feature>
<dbReference type="EMBL" id="UINC01011324">
    <property type="protein sequence ID" value="SVA50032.1"/>
    <property type="molecule type" value="Genomic_DNA"/>
</dbReference>
<reference evidence="1" key="1">
    <citation type="submission" date="2018-05" db="EMBL/GenBank/DDBJ databases">
        <authorList>
            <person name="Lanie J.A."/>
            <person name="Ng W.-L."/>
            <person name="Kazmierczak K.M."/>
            <person name="Andrzejewski T.M."/>
            <person name="Davidsen T.M."/>
            <person name="Wayne K.J."/>
            <person name="Tettelin H."/>
            <person name="Glass J.I."/>
            <person name="Rusch D."/>
            <person name="Podicherti R."/>
            <person name="Tsui H.-C.T."/>
            <person name="Winkler M.E."/>
        </authorList>
    </citation>
    <scope>NUCLEOTIDE SEQUENCE</scope>
</reference>
<gene>
    <name evidence="1" type="ORF">METZ01_LOCUS102886</name>
</gene>
<dbReference type="InterPro" id="IPR029055">
    <property type="entry name" value="Ntn_hydrolases_N"/>
</dbReference>
<dbReference type="AlphaFoldDB" id="A0A381WC36"/>